<proteinExistence type="predicted"/>
<dbReference type="OrthoDB" id="6752284at2759"/>
<protein>
    <recommendedName>
        <fullName evidence="3">HTH CENPB-type domain-containing protein</fullName>
    </recommendedName>
</protein>
<name>A0A164NZ69_9CRUS</name>
<evidence type="ECO:0008006" key="3">
    <source>
        <dbReference type="Google" id="ProtNLM"/>
    </source>
</evidence>
<reference evidence="1 2" key="1">
    <citation type="submission" date="2016-03" db="EMBL/GenBank/DDBJ databases">
        <title>EvidentialGene: Evidence-directed Construction of Genes on Genomes.</title>
        <authorList>
            <person name="Gilbert D.G."/>
            <person name="Choi J.-H."/>
            <person name="Mockaitis K."/>
            <person name="Colbourne J."/>
            <person name="Pfrender M."/>
        </authorList>
    </citation>
    <scope>NUCLEOTIDE SEQUENCE [LARGE SCALE GENOMIC DNA]</scope>
    <source>
        <strain evidence="1 2">Xinb3</strain>
        <tissue evidence="1">Complete organism</tissue>
    </source>
</reference>
<evidence type="ECO:0000313" key="1">
    <source>
        <dbReference type="EMBL" id="KZS06371.1"/>
    </source>
</evidence>
<keyword evidence="2" id="KW-1185">Reference proteome</keyword>
<accession>A0A164NZ69</accession>
<dbReference type="EMBL" id="LRGB01002766">
    <property type="protein sequence ID" value="KZS06371.1"/>
    <property type="molecule type" value="Genomic_DNA"/>
</dbReference>
<comment type="caution">
    <text evidence="1">The sequence shown here is derived from an EMBL/GenBank/DDBJ whole genome shotgun (WGS) entry which is preliminary data.</text>
</comment>
<organism evidence="1 2">
    <name type="scientific">Daphnia magna</name>
    <dbReference type="NCBI Taxonomy" id="35525"/>
    <lineage>
        <taxon>Eukaryota</taxon>
        <taxon>Metazoa</taxon>
        <taxon>Ecdysozoa</taxon>
        <taxon>Arthropoda</taxon>
        <taxon>Crustacea</taxon>
        <taxon>Branchiopoda</taxon>
        <taxon>Diplostraca</taxon>
        <taxon>Cladocera</taxon>
        <taxon>Anomopoda</taxon>
        <taxon>Daphniidae</taxon>
        <taxon>Daphnia</taxon>
    </lineage>
</organism>
<dbReference type="STRING" id="35525.A0A164NZ69"/>
<dbReference type="AlphaFoldDB" id="A0A164NZ69"/>
<dbReference type="Proteomes" id="UP000076858">
    <property type="component" value="Unassembled WGS sequence"/>
</dbReference>
<gene>
    <name evidence="1" type="ORF">APZ42_030201</name>
</gene>
<evidence type="ECO:0000313" key="2">
    <source>
        <dbReference type="Proteomes" id="UP000076858"/>
    </source>
</evidence>
<sequence>MTRTYIRKNGGTAPTESAIKEALLQQHSKGISFRKAAQQRISKSTLHRLSKQFDPTDPNTSTLKQSFHNRQVLTPEQEEELSQYLIVAQKLNHGLTPLDTKKLAYCYGKANQISMPNQWSVKKAAGSDWFSLFLKRNKNLSIRKPERTSQARAAAVNHRVIDKFYDDLFELINKHNFQPEDIFNCDETNNPTVVEPQKIFAKTGVKAVGQILFQQPQVKNKEQM</sequence>